<feature type="region of interest" description="Disordered" evidence="9">
    <location>
        <begin position="87"/>
        <end position="178"/>
    </location>
</feature>
<reference evidence="11 12" key="1">
    <citation type="submission" date="2015-01" db="EMBL/GenBank/DDBJ databases">
        <title>The Genome Sequence of Exophiala xenobiotica CBS118157.</title>
        <authorList>
            <consortium name="The Broad Institute Genomics Platform"/>
            <person name="Cuomo C."/>
            <person name="de Hoog S."/>
            <person name="Gorbushina A."/>
            <person name="Stielow B."/>
            <person name="Teixiera M."/>
            <person name="Abouelleil A."/>
            <person name="Chapman S.B."/>
            <person name="Priest M."/>
            <person name="Young S.K."/>
            <person name="Wortman J."/>
            <person name="Nusbaum C."/>
            <person name="Birren B."/>
        </authorList>
    </citation>
    <scope>NUCLEOTIDE SEQUENCE [LARGE SCALE GENOMIC DNA]</scope>
    <source>
        <strain evidence="11 12">CBS 118157</strain>
    </source>
</reference>
<dbReference type="Gene3D" id="3.30.160.60">
    <property type="entry name" value="Classic Zinc Finger"/>
    <property type="match status" value="3"/>
</dbReference>
<feature type="domain" description="C2H2-type" evidence="10">
    <location>
        <begin position="715"/>
        <end position="738"/>
    </location>
</feature>
<evidence type="ECO:0000256" key="4">
    <source>
        <dbReference type="ARBA" id="ARBA00022833"/>
    </source>
</evidence>
<keyword evidence="12" id="KW-1185">Reference proteome</keyword>
<evidence type="ECO:0000256" key="9">
    <source>
        <dbReference type="SAM" id="MobiDB-lite"/>
    </source>
</evidence>
<organism evidence="11 12">
    <name type="scientific">Exophiala xenobiotica</name>
    <dbReference type="NCBI Taxonomy" id="348802"/>
    <lineage>
        <taxon>Eukaryota</taxon>
        <taxon>Fungi</taxon>
        <taxon>Dikarya</taxon>
        <taxon>Ascomycota</taxon>
        <taxon>Pezizomycotina</taxon>
        <taxon>Eurotiomycetes</taxon>
        <taxon>Chaetothyriomycetidae</taxon>
        <taxon>Chaetothyriales</taxon>
        <taxon>Herpotrichiellaceae</taxon>
        <taxon>Exophiala</taxon>
    </lineage>
</organism>
<evidence type="ECO:0000313" key="12">
    <source>
        <dbReference type="Proteomes" id="UP000054342"/>
    </source>
</evidence>
<dbReference type="RefSeq" id="XP_013317201.1">
    <property type="nucleotide sequence ID" value="XM_013461747.1"/>
</dbReference>
<comment type="subcellular location">
    <subcellularLocation>
        <location evidence="1">Nucleus</location>
    </subcellularLocation>
</comment>
<feature type="compositionally biased region" description="Polar residues" evidence="9">
    <location>
        <begin position="904"/>
        <end position="930"/>
    </location>
</feature>
<keyword evidence="7" id="KW-0539">Nucleus</keyword>
<feature type="compositionally biased region" description="Low complexity" evidence="9">
    <location>
        <begin position="446"/>
        <end position="458"/>
    </location>
</feature>
<dbReference type="HOGENOM" id="CLU_012011_0_0_1"/>
<dbReference type="PANTHER" id="PTHR46179:SF13">
    <property type="entry name" value="C2H2-TYPE DOMAIN-CONTAINING PROTEIN"/>
    <property type="match status" value="1"/>
</dbReference>
<accession>A0A0D2D2J6</accession>
<evidence type="ECO:0000256" key="6">
    <source>
        <dbReference type="ARBA" id="ARBA00023163"/>
    </source>
</evidence>
<evidence type="ECO:0000256" key="2">
    <source>
        <dbReference type="ARBA" id="ARBA00022723"/>
    </source>
</evidence>
<keyword evidence="4" id="KW-0862">Zinc</keyword>
<feature type="compositionally biased region" description="Polar residues" evidence="9">
    <location>
        <begin position="117"/>
        <end position="130"/>
    </location>
</feature>
<dbReference type="InterPro" id="IPR013087">
    <property type="entry name" value="Znf_C2H2_type"/>
</dbReference>
<evidence type="ECO:0000256" key="3">
    <source>
        <dbReference type="ARBA" id="ARBA00022771"/>
    </source>
</evidence>
<keyword evidence="3 8" id="KW-0863">Zinc-finger</keyword>
<dbReference type="SMART" id="SM00355">
    <property type="entry name" value="ZnF_C2H2"/>
    <property type="match status" value="6"/>
</dbReference>
<feature type="compositionally biased region" description="Acidic residues" evidence="9">
    <location>
        <begin position="886"/>
        <end position="895"/>
    </location>
</feature>
<feature type="compositionally biased region" description="Polar residues" evidence="9">
    <location>
        <begin position="156"/>
        <end position="172"/>
    </location>
</feature>
<dbReference type="SUPFAM" id="SSF57667">
    <property type="entry name" value="beta-beta-alpha zinc fingers"/>
    <property type="match status" value="1"/>
</dbReference>
<dbReference type="InterPro" id="IPR036236">
    <property type="entry name" value="Znf_C2H2_sf"/>
</dbReference>
<dbReference type="InterPro" id="IPR051061">
    <property type="entry name" value="Zinc_finger_trans_reg"/>
</dbReference>
<feature type="region of interest" description="Disordered" evidence="9">
    <location>
        <begin position="869"/>
        <end position="930"/>
    </location>
</feature>
<evidence type="ECO:0000256" key="8">
    <source>
        <dbReference type="PROSITE-ProRule" id="PRU00042"/>
    </source>
</evidence>
<dbReference type="STRING" id="348802.A0A0D2D2J6"/>
<evidence type="ECO:0000313" key="11">
    <source>
        <dbReference type="EMBL" id="KIW56617.1"/>
    </source>
</evidence>
<dbReference type="PROSITE" id="PS00028">
    <property type="entry name" value="ZINC_FINGER_C2H2_1"/>
    <property type="match status" value="1"/>
</dbReference>
<dbReference type="PANTHER" id="PTHR46179">
    <property type="entry name" value="ZINC FINGER PROTEIN"/>
    <property type="match status" value="1"/>
</dbReference>
<dbReference type="AlphaFoldDB" id="A0A0D2D2J6"/>
<dbReference type="OrthoDB" id="6077919at2759"/>
<feature type="region of interest" description="Disordered" evidence="9">
    <location>
        <begin position="190"/>
        <end position="259"/>
    </location>
</feature>
<dbReference type="GO" id="GO:0008270">
    <property type="term" value="F:zinc ion binding"/>
    <property type="evidence" value="ECO:0007669"/>
    <property type="project" value="UniProtKB-KW"/>
</dbReference>
<proteinExistence type="predicted"/>
<name>A0A0D2D2J6_9EURO</name>
<evidence type="ECO:0000256" key="5">
    <source>
        <dbReference type="ARBA" id="ARBA00023015"/>
    </source>
</evidence>
<keyword evidence="5" id="KW-0805">Transcription regulation</keyword>
<dbReference type="Proteomes" id="UP000054342">
    <property type="component" value="Unassembled WGS sequence"/>
</dbReference>
<evidence type="ECO:0000256" key="1">
    <source>
        <dbReference type="ARBA" id="ARBA00004123"/>
    </source>
</evidence>
<dbReference type="GO" id="GO:0006357">
    <property type="term" value="P:regulation of transcription by RNA polymerase II"/>
    <property type="evidence" value="ECO:0007669"/>
    <property type="project" value="TreeGrafter"/>
</dbReference>
<dbReference type="GeneID" id="25327173"/>
<feature type="compositionally biased region" description="Acidic residues" evidence="9">
    <location>
        <begin position="384"/>
        <end position="393"/>
    </location>
</feature>
<keyword evidence="2" id="KW-0479">Metal-binding</keyword>
<evidence type="ECO:0000256" key="7">
    <source>
        <dbReference type="ARBA" id="ARBA00023242"/>
    </source>
</evidence>
<sequence>MYFSGSRRLRAARSNASIALSHAGGAAALNTALDAETDLTGLQSPLSGMDFASDESSRFSFSPSEYHPAHSSATFMTFSSDDTLHGNAQYCPSGPDFTPSHYQDVETSSGEIPGATSHPTSSRGPETTPWTHLAATQGRISPLPEGFRTDLPINPQHLTTPTRGRPRSTASGEGSFRDSAYWTGAKSYHEVDSVTESTEEQMEQGSQNHPLPLYDPAQAGTYSSSRSSSTVTPAMYAGDPIPPMSTQPAATSQGEHRHEDSSDLYCEECRYTGKTRSDLKKHNARHERKYKCRFTGCSRQRKGFATSNDLDRHLKSVHNVNNRKTKYHKCFAQGCTKASKLWPRQDNFRQHLVKMHRGDDVDRLMILSEQWYERHGQQPQAEGLPEEETQSQDATEDMAMDFPTMPAHQFATYNYTDSSQSYISGSPFENPMTRTQSSDPPNPDPGLSHSLHLGALSHRIQRRRVSTPENPSDLRRQPQPPRTDRQSLVPPRTALSRTRSQVGRSHHIDDTQASNHANPFIGFVSVPDQSWPDLQHPFSGVKMDYPSKYTWENDQITKVRAPYTVANPFLDTNRMEEVSSPRQVQPSMLHELRGQQEDIIMNADGGTTAEAVTPISSVPCPQVKVIPPEGERLPSTTRLTKRLVDEVANILSEHKTLSGKAGSSFSEEELLLRFRSSLRSSVGSVESSSLSLVTGEEDSETTAVKKCPATNQTYYICQECGKIKSRASDLKKHMQRHAKPFGCTFDGCNKIFGSKNDWKRHELGQHEQQECWRCLKCQEVFYHDQSHYVSHVSQVHSIDPVETTAYAPPERRIARNYQGRFWCGFCNQIIVHNLQGVEAITLRFNHISDHFMKEKNNIKSWIEVGGKGRTKGKRVEECGESPPDAAQDEEEEDGTTDQPRLESDSTASSYPQSELSLDEQMSFSPSSSAMLESSGLQQQFAFDHLQPTAMTLADHMMLFSGQHQVQSDDSIDNHGVGWSTGSQGRDDSETQLRRNLIVKCCQCKCTASWELNKKCLDCQHDFCTSRCKYRLPEVE</sequence>
<protein>
    <recommendedName>
        <fullName evidence="10">C2H2-type domain-containing protein</fullName>
    </recommendedName>
</protein>
<evidence type="ECO:0000259" key="10">
    <source>
        <dbReference type="PROSITE" id="PS50157"/>
    </source>
</evidence>
<dbReference type="GO" id="GO:0005634">
    <property type="term" value="C:nucleus"/>
    <property type="evidence" value="ECO:0007669"/>
    <property type="project" value="UniProtKB-SubCell"/>
</dbReference>
<feature type="region of interest" description="Disordered" evidence="9">
    <location>
        <begin position="422"/>
        <end position="521"/>
    </location>
</feature>
<feature type="region of interest" description="Disordered" evidence="9">
    <location>
        <begin position="374"/>
        <end position="393"/>
    </location>
</feature>
<gene>
    <name evidence="11" type="ORF">PV05_05265</name>
</gene>
<keyword evidence="6" id="KW-0804">Transcription</keyword>
<dbReference type="PROSITE" id="PS50157">
    <property type="entry name" value="ZINC_FINGER_C2H2_2"/>
    <property type="match status" value="1"/>
</dbReference>
<dbReference type="EMBL" id="KN847319">
    <property type="protein sequence ID" value="KIW56617.1"/>
    <property type="molecule type" value="Genomic_DNA"/>
</dbReference>